<dbReference type="SMART" id="SM00369">
    <property type="entry name" value="LRR_TYP"/>
    <property type="match status" value="14"/>
</dbReference>
<dbReference type="InterPro" id="IPR050216">
    <property type="entry name" value="LRR_domain-containing"/>
</dbReference>
<dbReference type="InterPro" id="IPR003591">
    <property type="entry name" value="Leu-rich_rpt_typical-subtyp"/>
</dbReference>
<reference evidence="4 5" key="1">
    <citation type="submission" date="2018-10" db="EMBL/GenBank/DDBJ databases">
        <authorList>
            <consortium name="Pathogen Informatics"/>
        </authorList>
    </citation>
    <scope>NUCLEOTIDE SEQUENCE [LARGE SCALE GENOMIC DNA]</scope>
</reference>
<keyword evidence="2" id="KW-0677">Repeat</keyword>
<dbReference type="GO" id="GO:0005737">
    <property type="term" value="C:cytoplasm"/>
    <property type="evidence" value="ECO:0007669"/>
    <property type="project" value="TreeGrafter"/>
</dbReference>
<dbReference type="STRING" id="53468.A0A0R3UNV6"/>
<dbReference type="AlphaFoldDB" id="A0A0R3UNV6"/>
<dbReference type="PANTHER" id="PTHR48051">
    <property type="match status" value="1"/>
</dbReference>
<dbReference type="Pfam" id="PF13855">
    <property type="entry name" value="LRR_8"/>
    <property type="match status" value="2"/>
</dbReference>
<name>A0A0R3UNV6_MESCO</name>
<dbReference type="PROSITE" id="PS51450">
    <property type="entry name" value="LRR"/>
    <property type="match status" value="5"/>
</dbReference>
<dbReference type="OrthoDB" id="676979at2759"/>
<proteinExistence type="predicted"/>
<dbReference type="InterPro" id="IPR055414">
    <property type="entry name" value="LRR_R13L4/SHOC2-like"/>
</dbReference>
<evidence type="ECO:0000259" key="3">
    <source>
        <dbReference type="Pfam" id="PF23598"/>
    </source>
</evidence>
<dbReference type="InterPro" id="IPR032675">
    <property type="entry name" value="LRR_dom_sf"/>
</dbReference>
<keyword evidence="1" id="KW-0433">Leucine-rich repeat</keyword>
<dbReference type="Proteomes" id="UP000267029">
    <property type="component" value="Unassembled WGS sequence"/>
</dbReference>
<evidence type="ECO:0000313" key="5">
    <source>
        <dbReference type="Proteomes" id="UP000267029"/>
    </source>
</evidence>
<dbReference type="Pfam" id="PF00560">
    <property type="entry name" value="LRR_1"/>
    <property type="match status" value="1"/>
</dbReference>
<dbReference type="SUPFAM" id="SSF52058">
    <property type="entry name" value="L domain-like"/>
    <property type="match status" value="2"/>
</dbReference>
<dbReference type="Pfam" id="PF23598">
    <property type="entry name" value="LRR_14"/>
    <property type="match status" value="2"/>
</dbReference>
<organism evidence="4 5">
    <name type="scientific">Mesocestoides corti</name>
    <name type="common">Flatworm</name>
    <dbReference type="NCBI Taxonomy" id="53468"/>
    <lineage>
        <taxon>Eukaryota</taxon>
        <taxon>Metazoa</taxon>
        <taxon>Spiralia</taxon>
        <taxon>Lophotrochozoa</taxon>
        <taxon>Platyhelminthes</taxon>
        <taxon>Cestoda</taxon>
        <taxon>Eucestoda</taxon>
        <taxon>Cyclophyllidea</taxon>
        <taxon>Mesocestoididae</taxon>
        <taxon>Mesocestoides</taxon>
    </lineage>
</organism>
<evidence type="ECO:0000256" key="2">
    <source>
        <dbReference type="ARBA" id="ARBA00022737"/>
    </source>
</evidence>
<gene>
    <name evidence="4" type="ORF">MCOS_LOCUS9502</name>
</gene>
<feature type="domain" description="Disease resistance R13L4/SHOC-2-like LRR" evidence="3">
    <location>
        <begin position="564"/>
        <end position="669"/>
    </location>
</feature>
<dbReference type="EMBL" id="UXSR01005743">
    <property type="protein sequence ID" value="VDD83499.1"/>
    <property type="molecule type" value="Genomic_DNA"/>
</dbReference>
<keyword evidence="5" id="KW-1185">Reference proteome</keyword>
<sequence length="741" mass="82115">MASTSKFTARYSHTAAAAAALHLSEEEQLGEFDCLADLAGGVSSDHNSPKSSSTRECSPFASAVEIAEECMYTREEHFMSDNGDISVHSSSKPIRLPCRASGFRLSDGHKKSVQMQFEGRKFKSAAKSNAKKEKPPDVTAELTRCKAEESSYLEFSDSGLQFLPTGIFKELPHVETLFLNGNKLTGLPSGQLTSLPNLRRLLLQQNAIVCAGLPADLANLKSLEVLDLRHNRLEGQLPACVYALSGLKQLILSYNKLHTLSDDIKNLQRLTILIVNRNSIRHDIPSTIGQLAFLTKLDLSYNHIQSLPPSLGQCTQLTDLYLHYNQLTHLPESIGHLTNLTRLMLKYNRLVEVPESLAKCTRLDEFNVENNQLAKLPRIRDARREALGGQHVLITMCGSFTPGPVKIRVPVDARSFLVSPLADPSDDLEADQSGRNTFCLGSVVGLLASMTSVRNVTFSRNFFSVFPPGGQEQYSHVATLNMDHNRITEVPPGVLQHLRQVSRLNLRDNEIVELHAEDLLHWNNLVELDLGSNHLSSLPDEVEALRALEVFRLNYNQLRHLPSSIGNLVRLRVLDLESNHLESLPPSIGQFINLQDLNVSCNCLTTFPPSIGLLSELKIFRAGENDIRELPPEIGQMTNLRDLYLNDNHNLNNIPAEMSQCPVLTILSVENCPLRDLPQPIVSGGSAMIIYCHPPRNSRSVDAGNPRVSSPPRPSADLFRVVHAAHLSRSTALNVFVCRLL</sequence>
<dbReference type="FunFam" id="3.80.10.10:FF:001164">
    <property type="entry name" value="GH01279p"/>
    <property type="match status" value="1"/>
</dbReference>
<dbReference type="PANTHER" id="PTHR48051:SF1">
    <property type="entry name" value="RAS SUPPRESSOR PROTEIN 1"/>
    <property type="match status" value="1"/>
</dbReference>
<evidence type="ECO:0000313" key="4">
    <source>
        <dbReference type="EMBL" id="VDD83499.1"/>
    </source>
</evidence>
<evidence type="ECO:0000256" key="1">
    <source>
        <dbReference type="ARBA" id="ARBA00022614"/>
    </source>
</evidence>
<dbReference type="Gene3D" id="3.80.10.10">
    <property type="entry name" value="Ribonuclease Inhibitor"/>
    <property type="match status" value="3"/>
</dbReference>
<protein>
    <recommendedName>
        <fullName evidence="3">Disease resistance R13L4/SHOC-2-like LRR domain-containing protein</fullName>
    </recommendedName>
</protein>
<accession>A0A0R3UNV6</accession>
<feature type="domain" description="Disease resistance R13L4/SHOC-2-like LRR" evidence="3">
    <location>
        <begin position="263"/>
        <end position="369"/>
    </location>
</feature>
<dbReference type="SMART" id="SM00364">
    <property type="entry name" value="LRR_BAC"/>
    <property type="match status" value="12"/>
</dbReference>
<dbReference type="InterPro" id="IPR001611">
    <property type="entry name" value="Leu-rich_rpt"/>
</dbReference>